<dbReference type="SUPFAM" id="SSF53098">
    <property type="entry name" value="Ribonuclease H-like"/>
    <property type="match status" value="1"/>
</dbReference>
<dbReference type="STRING" id="455432.AWN90_36920"/>
<evidence type="ECO:0000313" key="3">
    <source>
        <dbReference type="Proteomes" id="UP000076512"/>
    </source>
</evidence>
<proteinExistence type="predicted"/>
<keyword evidence="3" id="KW-1185">Reference proteome</keyword>
<dbReference type="InterPro" id="IPR012337">
    <property type="entry name" value="RNaseH-like_sf"/>
</dbReference>
<dbReference type="GO" id="GO:0004527">
    <property type="term" value="F:exonuclease activity"/>
    <property type="evidence" value="ECO:0007669"/>
    <property type="project" value="UniProtKB-ARBA"/>
</dbReference>
<dbReference type="CDD" id="cd06127">
    <property type="entry name" value="DEDDh"/>
    <property type="match status" value="1"/>
</dbReference>
<dbReference type="NCBIfam" id="NF005927">
    <property type="entry name" value="PRK07942.1"/>
    <property type="match status" value="1"/>
</dbReference>
<dbReference type="AlphaFoldDB" id="A0A164LCM6"/>
<organism evidence="2 3">
    <name type="scientific">Nocardia terpenica</name>
    <dbReference type="NCBI Taxonomy" id="455432"/>
    <lineage>
        <taxon>Bacteria</taxon>
        <taxon>Bacillati</taxon>
        <taxon>Actinomycetota</taxon>
        <taxon>Actinomycetes</taxon>
        <taxon>Mycobacteriales</taxon>
        <taxon>Nocardiaceae</taxon>
        <taxon>Nocardia</taxon>
    </lineage>
</organism>
<reference evidence="2 3" key="1">
    <citation type="submission" date="2016-04" db="EMBL/GenBank/DDBJ databases">
        <authorList>
            <person name="Evans L.H."/>
            <person name="Alamgir A."/>
            <person name="Owens N."/>
            <person name="Weber N.D."/>
            <person name="Virtaneva K."/>
            <person name="Barbian K."/>
            <person name="Babar A."/>
            <person name="Rosenke K."/>
        </authorList>
    </citation>
    <scope>NUCLEOTIDE SEQUENCE [LARGE SCALE GENOMIC DNA]</scope>
    <source>
        <strain evidence="2 3">IFM 0406</strain>
    </source>
</reference>
<evidence type="ECO:0000313" key="2">
    <source>
        <dbReference type="EMBL" id="KZM72261.1"/>
    </source>
</evidence>
<dbReference type="SMART" id="SM00479">
    <property type="entry name" value="EXOIII"/>
    <property type="match status" value="1"/>
</dbReference>
<protein>
    <recommendedName>
        <fullName evidence="1">Exonuclease domain-containing protein</fullName>
    </recommendedName>
</protein>
<accession>A0A164LCM6</accession>
<dbReference type="InterPro" id="IPR013520">
    <property type="entry name" value="Ribonucl_H"/>
</dbReference>
<comment type="caution">
    <text evidence="2">The sequence shown here is derived from an EMBL/GenBank/DDBJ whole genome shotgun (WGS) entry which is preliminary data.</text>
</comment>
<gene>
    <name evidence="2" type="ORF">AWN90_36920</name>
</gene>
<dbReference type="GO" id="GO:0003676">
    <property type="term" value="F:nucleic acid binding"/>
    <property type="evidence" value="ECO:0007669"/>
    <property type="project" value="InterPro"/>
</dbReference>
<dbReference type="Gene3D" id="3.30.420.10">
    <property type="entry name" value="Ribonuclease H-like superfamily/Ribonuclease H"/>
    <property type="match status" value="1"/>
</dbReference>
<dbReference type="OrthoDB" id="9791657at2"/>
<evidence type="ECO:0000259" key="1">
    <source>
        <dbReference type="SMART" id="SM00479"/>
    </source>
</evidence>
<dbReference type="RefSeq" id="WP_067592727.1">
    <property type="nucleotide sequence ID" value="NZ_JABMCZ010000001.1"/>
</dbReference>
<dbReference type="InterPro" id="IPR036397">
    <property type="entry name" value="RNaseH_sf"/>
</dbReference>
<dbReference type="Pfam" id="PF00929">
    <property type="entry name" value="RNase_T"/>
    <property type="match status" value="1"/>
</dbReference>
<dbReference type="EMBL" id="LWGR01000009">
    <property type="protein sequence ID" value="KZM72261.1"/>
    <property type="molecule type" value="Genomic_DNA"/>
</dbReference>
<dbReference type="Proteomes" id="UP000076512">
    <property type="component" value="Unassembled WGS sequence"/>
</dbReference>
<feature type="domain" description="Exonuclease" evidence="1">
    <location>
        <begin position="13"/>
        <end position="186"/>
    </location>
</feature>
<sequence length="255" mass="28345">MPVLTDGPWTQRILGGFDLETTGPEPETARIVTACLAYFHEGKLSKRTWLLDPGCEIPQGATEVHGISTEQARAEGMDYTAGLAEITNALNWLWDQGAVVAIYNGAYDCTVMAAESARTGARVWRPGPVVDPYVIDKYWDPDRREKRTLRMVAAHYGVALENAHNADDDSMAAMRLAWVLARTYPEVGALTVPQLMDAQALWHRHNSDSYRNWAITKAANLRARIEELAQRAAELERRAANPDSGWPLRQGVQTS</sequence>
<name>A0A164LCM6_9NOCA</name>